<comment type="caution">
    <text evidence="4">The sequence shown here is derived from an EMBL/GenBank/DDBJ whole genome shotgun (WGS) entry which is preliminary data.</text>
</comment>
<keyword evidence="4" id="KW-0413">Isomerase</keyword>
<dbReference type="AlphaFoldDB" id="A0A7K1RFH3"/>
<dbReference type="Proteomes" id="UP000440716">
    <property type="component" value="Unassembled WGS sequence"/>
</dbReference>
<dbReference type="Pfam" id="PF01557">
    <property type="entry name" value="FAA_hydrolase"/>
    <property type="match status" value="1"/>
</dbReference>
<evidence type="ECO:0000313" key="4">
    <source>
        <dbReference type="EMBL" id="MVA56760.1"/>
    </source>
</evidence>
<dbReference type="GO" id="GO:0019752">
    <property type="term" value="P:carboxylic acid metabolic process"/>
    <property type="evidence" value="ECO:0007669"/>
    <property type="project" value="UniProtKB-ARBA"/>
</dbReference>
<evidence type="ECO:0000313" key="5">
    <source>
        <dbReference type="Proteomes" id="UP000440716"/>
    </source>
</evidence>
<gene>
    <name evidence="4" type="ORF">GOZ88_11635</name>
</gene>
<dbReference type="RefSeq" id="WP_156591224.1">
    <property type="nucleotide sequence ID" value="NZ_WPHU01000004.1"/>
</dbReference>
<reference evidence="4 5" key="1">
    <citation type="submission" date="2019-12" db="EMBL/GenBank/DDBJ databases">
        <title>Whole-genome sequencing of Allorhizobium vitis.</title>
        <authorList>
            <person name="Gan H.M."/>
            <person name="Szegedi E."/>
            <person name="Burr T."/>
            <person name="Savka M.A."/>
        </authorList>
    </citation>
    <scope>NUCLEOTIDE SEQUENCE [LARGE SCALE GENOMIC DNA]</scope>
    <source>
        <strain evidence="4 5">CG415</strain>
    </source>
</reference>
<dbReference type="GO" id="GO:0016853">
    <property type="term" value="F:isomerase activity"/>
    <property type="evidence" value="ECO:0007669"/>
    <property type="project" value="UniProtKB-KW"/>
</dbReference>
<protein>
    <submittedName>
        <fullName evidence="4">5-carboxymethyl-2-hydroxymuconate isomerase</fullName>
    </submittedName>
</protein>
<dbReference type="InterPro" id="IPR051121">
    <property type="entry name" value="FAH"/>
</dbReference>
<dbReference type="SUPFAM" id="SSF56529">
    <property type="entry name" value="FAH"/>
    <property type="match status" value="1"/>
</dbReference>
<feature type="domain" description="Fumarylacetoacetase-like C-terminal" evidence="3">
    <location>
        <begin position="75"/>
        <end position="279"/>
    </location>
</feature>
<dbReference type="PANTHER" id="PTHR42796:SF4">
    <property type="entry name" value="FUMARYLACETOACETATE HYDROLASE DOMAIN-CONTAINING PROTEIN 2A"/>
    <property type="match status" value="1"/>
</dbReference>
<keyword evidence="2" id="KW-0479">Metal-binding</keyword>
<accession>A0A7K1RFH3</accession>
<comment type="similarity">
    <text evidence="1">Belongs to the FAH family.</text>
</comment>
<sequence length="284" mass="31178">MKLLSFEIQNRKSFGAVIDDGVIDLGRKFKGHYADLLAVLEADALPELEAACVGAKPDYTLTDITFLPVIPNPPKIICIGVNYEAHRSEIGRDPSKKPMVFARFPASQIGHMQPLVAPPESHTFDYEGEIAIIIGKPGRRISQADSWNHIAGYAPYNDGSIREWQGHTGQWTPGKNWYQTGGFGPWMSTRGEIPDNAPLHLKTRVNGQEVQSADASQMIFSIPEIIEYCSIFTPLEAGDVIVTGTPGGVGVRRNPQLFLKDGDIVEVEISEIGILRNSVKAEQV</sequence>
<dbReference type="InterPro" id="IPR036663">
    <property type="entry name" value="Fumarylacetoacetase_C_sf"/>
</dbReference>
<evidence type="ECO:0000256" key="2">
    <source>
        <dbReference type="ARBA" id="ARBA00022723"/>
    </source>
</evidence>
<name>A0A7K1RFH3_AGRVI</name>
<dbReference type="FunFam" id="3.90.850.10:FF:000002">
    <property type="entry name" value="2-hydroxyhepta-2,4-diene-1,7-dioate isomerase"/>
    <property type="match status" value="1"/>
</dbReference>
<proteinExistence type="inferred from homology"/>
<evidence type="ECO:0000259" key="3">
    <source>
        <dbReference type="Pfam" id="PF01557"/>
    </source>
</evidence>
<dbReference type="InterPro" id="IPR011234">
    <property type="entry name" value="Fumarylacetoacetase-like_C"/>
</dbReference>
<evidence type="ECO:0000256" key="1">
    <source>
        <dbReference type="ARBA" id="ARBA00010211"/>
    </source>
</evidence>
<organism evidence="4 5">
    <name type="scientific">Agrobacterium vitis</name>
    <name type="common">Rhizobium vitis</name>
    <dbReference type="NCBI Taxonomy" id="373"/>
    <lineage>
        <taxon>Bacteria</taxon>
        <taxon>Pseudomonadati</taxon>
        <taxon>Pseudomonadota</taxon>
        <taxon>Alphaproteobacteria</taxon>
        <taxon>Hyphomicrobiales</taxon>
        <taxon>Rhizobiaceae</taxon>
        <taxon>Rhizobium/Agrobacterium group</taxon>
        <taxon>Agrobacterium</taxon>
    </lineage>
</organism>
<dbReference type="PANTHER" id="PTHR42796">
    <property type="entry name" value="FUMARYLACETOACETATE HYDROLASE DOMAIN-CONTAINING PROTEIN 2A-RELATED"/>
    <property type="match status" value="1"/>
</dbReference>
<dbReference type="EMBL" id="WPHU01000004">
    <property type="protein sequence ID" value="MVA56760.1"/>
    <property type="molecule type" value="Genomic_DNA"/>
</dbReference>
<dbReference type="Gene3D" id="3.90.850.10">
    <property type="entry name" value="Fumarylacetoacetase-like, C-terminal domain"/>
    <property type="match status" value="1"/>
</dbReference>
<dbReference type="GO" id="GO:0046872">
    <property type="term" value="F:metal ion binding"/>
    <property type="evidence" value="ECO:0007669"/>
    <property type="project" value="UniProtKB-KW"/>
</dbReference>